<keyword evidence="1" id="KW-1133">Transmembrane helix</keyword>
<comment type="caution">
    <text evidence="2">The sequence shown here is derived from an EMBL/GenBank/DDBJ whole genome shotgun (WGS) entry which is preliminary data.</text>
</comment>
<dbReference type="Proteomes" id="UP000575068">
    <property type="component" value="Unassembled WGS sequence"/>
</dbReference>
<sequence>MTERDEQQVREEAAKQRFFAIGLFRLSGVLILMFGFLIMLEKFAFVSGEKAKLMGAIIATLGMFQTLMVPKILARAWRTPPEE</sequence>
<evidence type="ECO:0000256" key="1">
    <source>
        <dbReference type="SAM" id="Phobius"/>
    </source>
</evidence>
<accession>A0A840HRJ6</accession>
<dbReference type="RefSeq" id="WP_184474183.1">
    <property type="nucleotide sequence ID" value="NZ_JACHOV010000002.1"/>
</dbReference>
<reference evidence="2 3" key="1">
    <citation type="submission" date="2020-08" db="EMBL/GenBank/DDBJ databases">
        <title>Genomic Encyclopedia of Type Strains, Phase IV (KMG-IV): sequencing the most valuable type-strain genomes for metagenomic binning, comparative biology and taxonomic classification.</title>
        <authorList>
            <person name="Goeker M."/>
        </authorList>
    </citation>
    <scope>NUCLEOTIDE SEQUENCE [LARGE SCALE GENOMIC DNA]</scope>
    <source>
        <strain evidence="2 3">DSM 7465</strain>
    </source>
</reference>
<feature type="transmembrane region" description="Helical" evidence="1">
    <location>
        <begin position="18"/>
        <end position="39"/>
    </location>
</feature>
<name>A0A840HRJ6_9SPHN</name>
<evidence type="ECO:0000313" key="3">
    <source>
        <dbReference type="Proteomes" id="UP000575068"/>
    </source>
</evidence>
<gene>
    <name evidence="2" type="ORF">HNQ99_000619</name>
</gene>
<keyword evidence="1" id="KW-0812">Transmembrane</keyword>
<proteinExistence type="predicted"/>
<keyword evidence="1" id="KW-0472">Membrane</keyword>
<feature type="transmembrane region" description="Helical" evidence="1">
    <location>
        <begin position="51"/>
        <end position="69"/>
    </location>
</feature>
<dbReference type="AlphaFoldDB" id="A0A840HRJ6"/>
<keyword evidence="3" id="KW-1185">Reference proteome</keyword>
<evidence type="ECO:0000313" key="2">
    <source>
        <dbReference type="EMBL" id="MBB4640331.1"/>
    </source>
</evidence>
<organism evidence="2 3">
    <name type="scientific">Rhizorhapis suberifaciens</name>
    <name type="common">corky root of lettuce</name>
    <dbReference type="NCBI Taxonomy" id="13656"/>
    <lineage>
        <taxon>Bacteria</taxon>
        <taxon>Pseudomonadati</taxon>
        <taxon>Pseudomonadota</taxon>
        <taxon>Alphaproteobacteria</taxon>
        <taxon>Sphingomonadales</taxon>
        <taxon>Sphingomonadaceae</taxon>
        <taxon>Rhizorhapis</taxon>
    </lineage>
</organism>
<protein>
    <submittedName>
        <fullName evidence="2">HD-like signal output (HDOD) protein</fullName>
    </submittedName>
</protein>
<dbReference type="EMBL" id="JACHOV010000002">
    <property type="protein sequence ID" value="MBB4640331.1"/>
    <property type="molecule type" value="Genomic_DNA"/>
</dbReference>